<proteinExistence type="predicted"/>
<sequence>MKQTAVRDAILALWAHRAVLPSGRRPFLDFEPILRVLEQLAPDTPALRIVQRSRLPKDATQESMEAQEWLNMAQSLDQAAKLLITYCLASAAKASVDPAQEWAKLATEAGEEDVLEVRLARFLRWERDLMHGDDSESPEQRALAERRDKLDAFISLATKVRAEIEERLKTSPKASLPGEI</sequence>
<evidence type="ECO:0000313" key="2">
    <source>
        <dbReference type="Proteomes" id="UP000318943"/>
    </source>
</evidence>
<keyword evidence="2" id="KW-1185">Reference proteome</keyword>
<gene>
    <name evidence="1" type="ORF">FGG12_18935</name>
</gene>
<comment type="caution">
    <text evidence="1">The sequence shown here is derived from an EMBL/GenBank/DDBJ whole genome shotgun (WGS) entry which is preliminary data.</text>
</comment>
<evidence type="ECO:0000313" key="1">
    <source>
        <dbReference type="EMBL" id="TSP11299.1"/>
    </source>
</evidence>
<accession>A0ABY3EKD0</accession>
<dbReference type="Proteomes" id="UP000318943">
    <property type="component" value="Unassembled WGS sequence"/>
</dbReference>
<protein>
    <submittedName>
        <fullName evidence="1">Uncharacterized protein</fullName>
    </submittedName>
</protein>
<name>A0ABY3EKD0_9BURK</name>
<reference evidence="1 2" key="1">
    <citation type="submission" date="2019-05" db="EMBL/GenBank/DDBJ databases">
        <title>Whole genome sequence analysis of Cupriavidus campinensis S14E4C strain.</title>
        <authorList>
            <person name="Abbaszade G."/>
            <person name="Szabo A."/>
            <person name="Toumi M."/>
            <person name="Toth E."/>
        </authorList>
    </citation>
    <scope>NUCLEOTIDE SEQUENCE [LARGE SCALE GENOMIC DNA]</scope>
    <source>
        <strain evidence="1 2">S14E4C</strain>
    </source>
</reference>
<dbReference type="EMBL" id="VCIZ01000011">
    <property type="protein sequence ID" value="TSP11299.1"/>
    <property type="molecule type" value="Genomic_DNA"/>
</dbReference>
<organism evidence="1 2">
    <name type="scientific">Cupriavidus campinensis</name>
    <dbReference type="NCBI Taxonomy" id="151783"/>
    <lineage>
        <taxon>Bacteria</taxon>
        <taxon>Pseudomonadati</taxon>
        <taxon>Pseudomonadota</taxon>
        <taxon>Betaproteobacteria</taxon>
        <taxon>Burkholderiales</taxon>
        <taxon>Burkholderiaceae</taxon>
        <taxon>Cupriavidus</taxon>
    </lineage>
</organism>